<keyword evidence="4" id="KW-1185">Reference proteome</keyword>
<dbReference type="Pfam" id="PF12079">
    <property type="entry name" value="DUF3558"/>
    <property type="match status" value="1"/>
</dbReference>
<dbReference type="EMBL" id="BAAAPB010000001">
    <property type="protein sequence ID" value="GAA1952826.1"/>
    <property type="molecule type" value="Genomic_DNA"/>
</dbReference>
<sequence length="185" mass="18983">MNRRLTAVLTGGVLVLLAGCSSGDPTPAARATTTASPSASASPSEPTFNPCDGIDAAAVSRVLGAPLRKETGTADTPRCALVPVKKGDPTFELSYLWFDQGLEAAWSTMKPAGTVSRPAVPGADDARLVVNASGSAYAVSAFLQNHALIQTVNALALRPYDGPRVLRATKVLLGQLSASGAHVSR</sequence>
<protein>
    <recommendedName>
        <fullName evidence="5">DUF3558 domain-containing protein</fullName>
    </recommendedName>
</protein>
<dbReference type="Proteomes" id="UP001500571">
    <property type="component" value="Unassembled WGS sequence"/>
</dbReference>
<dbReference type="InterPro" id="IPR024520">
    <property type="entry name" value="DUF3558"/>
</dbReference>
<evidence type="ECO:0000256" key="1">
    <source>
        <dbReference type="SAM" id="MobiDB-lite"/>
    </source>
</evidence>
<reference evidence="3 4" key="1">
    <citation type="journal article" date="2019" name="Int. J. Syst. Evol. Microbiol.">
        <title>The Global Catalogue of Microorganisms (GCM) 10K type strain sequencing project: providing services to taxonomists for standard genome sequencing and annotation.</title>
        <authorList>
            <consortium name="The Broad Institute Genomics Platform"/>
            <consortium name="The Broad Institute Genome Sequencing Center for Infectious Disease"/>
            <person name="Wu L."/>
            <person name="Ma J."/>
        </authorList>
    </citation>
    <scope>NUCLEOTIDE SEQUENCE [LARGE SCALE GENOMIC DNA]</scope>
    <source>
        <strain evidence="3 4">JCM 15309</strain>
    </source>
</reference>
<evidence type="ECO:0000256" key="2">
    <source>
        <dbReference type="SAM" id="SignalP"/>
    </source>
</evidence>
<organism evidence="3 4">
    <name type="scientific">Nocardioides panacihumi</name>
    <dbReference type="NCBI Taxonomy" id="400774"/>
    <lineage>
        <taxon>Bacteria</taxon>
        <taxon>Bacillati</taxon>
        <taxon>Actinomycetota</taxon>
        <taxon>Actinomycetes</taxon>
        <taxon>Propionibacteriales</taxon>
        <taxon>Nocardioidaceae</taxon>
        <taxon>Nocardioides</taxon>
    </lineage>
</organism>
<feature type="signal peptide" evidence="2">
    <location>
        <begin position="1"/>
        <end position="23"/>
    </location>
</feature>
<feature type="compositionally biased region" description="Low complexity" evidence="1">
    <location>
        <begin position="23"/>
        <end position="47"/>
    </location>
</feature>
<gene>
    <name evidence="3" type="ORF">GCM10009798_10050</name>
</gene>
<comment type="caution">
    <text evidence="3">The sequence shown here is derived from an EMBL/GenBank/DDBJ whole genome shotgun (WGS) entry which is preliminary data.</text>
</comment>
<accession>A0ABN2QI09</accession>
<evidence type="ECO:0000313" key="3">
    <source>
        <dbReference type="EMBL" id="GAA1952826.1"/>
    </source>
</evidence>
<feature type="chain" id="PRO_5045240927" description="DUF3558 domain-containing protein" evidence="2">
    <location>
        <begin position="24"/>
        <end position="185"/>
    </location>
</feature>
<dbReference type="RefSeq" id="WP_344043036.1">
    <property type="nucleotide sequence ID" value="NZ_BAAAPB010000001.1"/>
</dbReference>
<dbReference type="PROSITE" id="PS51257">
    <property type="entry name" value="PROKAR_LIPOPROTEIN"/>
    <property type="match status" value="1"/>
</dbReference>
<evidence type="ECO:0000313" key="4">
    <source>
        <dbReference type="Proteomes" id="UP001500571"/>
    </source>
</evidence>
<proteinExistence type="predicted"/>
<evidence type="ECO:0008006" key="5">
    <source>
        <dbReference type="Google" id="ProtNLM"/>
    </source>
</evidence>
<feature type="region of interest" description="Disordered" evidence="1">
    <location>
        <begin position="23"/>
        <end position="50"/>
    </location>
</feature>
<keyword evidence="2" id="KW-0732">Signal</keyword>
<name>A0ABN2QI09_9ACTN</name>